<dbReference type="HAMAP" id="MF_01820">
    <property type="entry name" value="GTPase_RsgA"/>
    <property type="match status" value="1"/>
</dbReference>
<comment type="caution">
    <text evidence="14">The sequence shown here is derived from an EMBL/GenBank/DDBJ whole genome shotgun (WGS) entry which is preliminary data.</text>
</comment>
<dbReference type="InterPro" id="IPR004881">
    <property type="entry name" value="Ribosome_biogen_GTPase_RsgA"/>
</dbReference>
<dbReference type="InterPro" id="IPR010914">
    <property type="entry name" value="RsgA_GTPase_dom"/>
</dbReference>
<feature type="binding site" evidence="10">
    <location>
        <begin position="156"/>
        <end position="159"/>
    </location>
    <ligand>
        <name>GTP</name>
        <dbReference type="ChEBI" id="CHEBI:37565"/>
    </ligand>
</feature>
<comment type="subunit">
    <text evidence="10">Monomer. Associates with 30S ribosomal subunit, binds 16S rRNA.</text>
</comment>
<keyword evidence="15" id="KW-1185">Reference proteome</keyword>
<gene>
    <name evidence="10" type="primary">rsgA</name>
    <name evidence="14" type="ORF">JOE69_001028</name>
</gene>
<evidence type="ECO:0000256" key="5">
    <source>
        <dbReference type="ARBA" id="ARBA00022741"/>
    </source>
</evidence>
<dbReference type="EMBL" id="JAVDQF010000001">
    <property type="protein sequence ID" value="MDR6268790.1"/>
    <property type="molecule type" value="Genomic_DNA"/>
</dbReference>
<feature type="binding site" evidence="10">
    <location>
        <position position="302"/>
    </location>
    <ligand>
        <name>Zn(2+)</name>
        <dbReference type="ChEBI" id="CHEBI:29105"/>
    </ligand>
</feature>
<evidence type="ECO:0000256" key="10">
    <source>
        <dbReference type="HAMAP-Rule" id="MF_01820"/>
    </source>
</evidence>
<dbReference type="Gene3D" id="3.40.50.300">
    <property type="entry name" value="P-loop containing nucleotide triphosphate hydrolases"/>
    <property type="match status" value="1"/>
</dbReference>
<evidence type="ECO:0000256" key="7">
    <source>
        <dbReference type="ARBA" id="ARBA00022833"/>
    </source>
</evidence>
<evidence type="ECO:0000256" key="1">
    <source>
        <dbReference type="ARBA" id="ARBA00022490"/>
    </source>
</evidence>
<evidence type="ECO:0000259" key="12">
    <source>
        <dbReference type="PROSITE" id="PS50936"/>
    </source>
</evidence>
<feature type="domain" description="EngC GTPase" evidence="12">
    <location>
        <begin position="117"/>
        <end position="270"/>
    </location>
</feature>
<dbReference type="PROSITE" id="PS50936">
    <property type="entry name" value="ENGC_GTPASE"/>
    <property type="match status" value="1"/>
</dbReference>
<keyword evidence="3 10" id="KW-0479">Metal-binding</keyword>
<dbReference type="RefSeq" id="WP_309796654.1">
    <property type="nucleotide sequence ID" value="NZ_BAAAHY010000006.1"/>
</dbReference>
<evidence type="ECO:0000256" key="4">
    <source>
        <dbReference type="ARBA" id="ARBA00022730"/>
    </source>
</evidence>
<reference evidence="14 15" key="1">
    <citation type="submission" date="2023-07" db="EMBL/GenBank/DDBJ databases">
        <title>Sequencing the genomes of 1000 actinobacteria strains.</title>
        <authorList>
            <person name="Klenk H.-P."/>
        </authorList>
    </citation>
    <scope>NUCLEOTIDE SEQUENCE [LARGE SCALE GENOMIC DNA]</scope>
    <source>
        <strain evidence="14 15">DSM 14555</strain>
    </source>
</reference>
<feature type="region of interest" description="Disordered" evidence="11">
    <location>
        <begin position="340"/>
        <end position="372"/>
    </location>
</feature>
<comment type="function">
    <text evidence="10">One of several proteins that assist in the late maturation steps of the functional core of the 30S ribosomal subunit. Helps release RbfA from mature subunits. May play a role in the assembly of ribosomal proteins into the subunit. Circularly permuted GTPase that catalyzes slow GTP hydrolysis, GTPase activity is stimulated by the 30S ribosomal subunit.</text>
</comment>
<comment type="subcellular location">
    <subcellularLocation>
        <location evidence="10">Cytoplasm</location>
    </subcellularLocation>
</comment>
<keyword evidence="8 10" id="KW-0694">RNA-binding</keyword>
<feature type="domain" description="CP-type G" evidence="13">
    <location>
        <begin position="108"/>
        <end position="272"/>
    </location>
</feature>
<comment type="cofactor">
    <cofactor evidence="10">
        <name>Zn(2+)</name>
        <dbReference type="ChEBI" id="CHEBI:29105"/>
    </cofactor>
    <text evidence="10">Binds 1 zinc ion per subunit.</text>
</comment>
<feature type="binding site" evidence="10">
    <location>
        <position position="300"/>
    </location>
    <ligand>
        <name>Zn(2+)</name>
        <dbReference type="ChEBI" id="CHEBI:29105"/>
    </ligand>
</feature>
<feature type="binding site" evidence="10">
    <location>
        <position position="308"/>
    </location>
    <ligand>
        <name>Zn(2+)</name>
        <dbReference type="ChEBI" id="CHEBI:29105"/>
    </ligand>
</feature>
<feature type="binding site" evidence="10">
    <location>
        <position position="295"/>
    </location>
    <ligand>
        <name>Zn(2+)</name>
        <dbReference type="ChEBI" id="CHEBI:29105"/>
    </ligand>
</feature>
<organism evidence="14 15">
    <name type="scientific">Arthrobacter russicus</name>
    <dbReference type="NCBI Taxonomy" id="172040"/>
    <lineage>
        <taxon>Bacteria</taxon>
        <taxon>Bacillati</taxon>
        <taxon>Actinomycetota</taxon>
        <taxon>Actinomycetes</taxon>
        <taxon>Micrococcales</taxon>
        <taxon>Micrococcaceae</taxon>
        <taxon>Arthrobacter</taxon>
    </lineage>
</organism>
<protein>
    <recommendedName>
        <fullName evidence="10">Small ribosomal subunit biogenesis GTPase RsgA</fullName>
        <ecNumber evidence="10">3.6.1.-</ecNumber>
    </recommendedName>
</protein>
<evidence type="ECO:0000313" key="14">
    <source>
        <dbReference type="EMBL" id="MDR6268790.1"/>
    </source>
</evidence>
<keyword evidence="6 10" id="KW-0378">Hydrolase</keyword>
<sequence>MTLSTQDNSSSNRISSSALAEYGLTPELSAQLHDGEWPARVVRADRLFLQVVTEHGPARVSRPRAAAHQDPGATGDWLALHTGANGEPEVARVLPRTSQLIRKAAFDNSTESQVLAANIDLIGVVVPIDRAVSENRLERMLVAAWDSGATPLIILTKADLADGVNGNRDVVADALRFATGVEVFTTSAAEGDGIEQLRQRVLASAHAATLTFLGPSGAGKSSLINALVGAEVQGTGEVREGDFKGKHTTTSRELIPLPGGGVLMDTPGVRGFQTVDAEEGITAVFGDIEALFADCRFSDCGHGSEPGCAVQAAIGSGALEPRRWQSYQKMQREMARLATRKEAAAARAESRSRGREYRNFKKIQEQSRRQRY</sequence>
<dbReference type="PROSITE" id="PS51721">
    <property type="entry name" value="G_CP"/>
    <property type="match status" value="1"/>
</dbReference>
<dbReference type="Gene3D" id="1.10.40.50">
    <property type="entry name" value="Probable gtpase engc, domain 3"/>
    <property type="match status" value="1"/>
</dbReference>
<evidence type="ECO:0000256" key="8">
    <source>
        <dbReference type="ARBA" id="ARBA00022884"/>
    </source>
</evidence>
<dbReference type="EC" id="3.6.1.-" evidence="10"/>
<keyword evidence="9 10" id="KW-0342">GTP-binding</keyword>
<keyword evidence="4 10" id="KW-0699">rRNA-binding</keyword>
<feature type="binding site" evidence="10">
    <location>
        <begin position="214"/>
        <end position="222"/>
    </location>
    <ligand>
        <name>GTP</name>
        <dbReference type="ChEBI" id="CHEBI:37565"/>
    </ligand>
</feature>
<keyword evidence="5 10" id="KW-0547">Nucleotide-binding</keyword>
<dbReference type="NCBIfam" id="TIGR00157">
    <property type="entry name" value="ribosome small subunit-dependent GTPase A"/>
    <property type="match status" value="1"/>
</dbReference>
<dbReference type="PANTHER" id="PTHR32120">
    <property type="entry name" value="SMALL RIBOSOMAL SUBUNIT BIOGENESIS GTPASE RSGA"/>
    <property type="match status" value="1"/>
</dbReference>
<evidence type="ECO:0000256" key="11">
    <source>
        <dbReference type="SAM" id="MobiDB-lite"/>
    </source>
</evidence>
<evidence type="ECO:0000256" key="9">
    <source>
        <dbReference type="ARBA" id="ARBA00023134"/>
    </source>
</evidence>
<dbReference type="Proteomes" id="UP001185069">
    <property type="component" value="Unassembled WGS sequence"/>
</dbReference>
<evidence type="ECO:0000256" key="6">
    <source>
        <dbReference type="ARBA" id="ARBA00022801"/>
    </source>
</evidence>
<keyword evidence="2 10" id="KW-0690">Ribosome biogenesis</keyword>
<dbReference type="PANTHER" id="PTHR32120:SF10">
    <property type="entry name" value="SMALL RIBOSOMAL SUBUNIT BIOGENESIS GTPASE RSGA"/>
    <property type="match status" value="1"/>
</dbReference>
<dbReference type="Pfam" id="PF03193">
    <property type="entry name" value="RsgA_GTPase"/>
    <property type="match status" value="1"/>
</dbReference>
<evidence type="ECO:0000256" key="2">
    <source>
        <dbReference type="ARBA" id="ARBA00022517"/>
    </source>
</evidence>
<name>A0ABU1J8N7_9MICC</name>
<dbReference type="InterPro" id="IPR030378">
    <property type="entry name" value="G_CP_dom"/>
</dbReference>
<keyword evidence="7 10" id="KW-0862">Zinc</keyword>
<accession>A0ABU1J8N7</accession>
<evidence type="ECO:0000313" key="15">
    <source>
        <dbReference type="Proteomes" id="UP001185069"/>
    </source>
</evidence>
<dbReference type="SUPFAM" id="SSF52540">
    <property type="entry name" value="P-loop containing nucleoside triphosphate hydrolases"/>
    <property type="match status" value="1"/>
</dbReference>
<dbReference type="CDD" id="cd01854">
    <property type="entry name" value="YjeQ_EngC"/>
    <property type="match status" value="1"/>
</dbReference>
<evidence type="ECO:0000256" key="3">
    <source>
        <dbReference type="ARBA" id="ARBA00022723"/>
    </source>
</evidence>
<dbReference type="InterPro" id="IPR027417">
    <property type="entry name" value="P-loop_NTPase"/>
</dbReference>
<keyword evidence="1 10" id="KW-0963">Cytoplasm</keyword>
<proteinExistence type="inferred from homology"/>
<comment type="similarity">
    <text evidence="10">Belongs to the TRAFAC class YlqF/YawG GTPase family. RsgA subfamily.</text>
</comment>
<evidence type="ECO:0000259" key="13">
    <source>
        <dbReference type="PROSITE" id="PS51721"/>
    </source>
</evidence>
<dbReference type="GO" id="GO:0016787">
    <property type="term" value="F:hydrolase activity"/>
    <property type="evidence" value="ECO:0007669"/>
    <property type="project" value="UniProtKB-KW"/>
</dbReference>